<keyword evidence="2" id="KW-1185">Reference proteome</keyword>
<evidence type="ECO:0000313" key="2">
    <source>
        <dbReference type="Proteomes" id="UP000821845"/>
    </source>
</evidence>
<protein>
    <submittedName>
        <fullName evidence="1">Uncharacterized protein</fullName>
    </submittedName>
</protein>
<proteinExistence type="predicted"/>
<reference evidence="1" key="1">
    <citation type="submission" date="2020-05" db="EMBL/GenBank/DDBJ databases">
        <title>Large-scale comparative analyses of tick genomes elucidate their genetic diversity and vector capacities.</title>
        <authorList>
            <person name="Jia N."/>
            <person name="Wang J."/>
            <person name="Shi W."/>
            <person name="Du L."/>
            <person name="Sun Y."/>
            <person name="Zhan W."/>
            <person name="Jiang J."/>
            <person name="Wang Q."/>
            <person name="Zhang B."/>
            <person name="Ji P."/>
            <person name="Sakyi L.B."/>
            <person name="Cui X."/>
            <person name="Yuan T."/>
            <person name="Jiang B."/>
            <person name="Yang W."/>
            <person name="Lam T.T.-Y."/>
            <person name="Chang Q."/>
            <person name="Ding S."/>
            <person name="Wang X."/>
            <person name="Zhu J."/>
            <person name="Ruan X."/>
            <person name="Zhao L."/>
            <person name="Wei J."/>
            <person name="Que T."/>
            <person name="Du C."/>
            <person name="Cheng J."/>
            <person name="Dai P."/>
            <person name="Han X."/>
            <person name="Huang E."/>
            <person name="Gao Y."/>
            <person name="Liu J."/>
            <person name="Shao H."/>
            <person name="Ye R."/>
            <person name="Li L."/>
            <person name="Wei W."/>
            <person name="Wang X."/>
            <person name="Wang C."/>
            <person name="Yang T."/>
            <person name="Huo Q."/>
            <person name="Li W."/>
            <person name="Guo W."/>
            <person name="Chen H."/>
            <person name="Zhou L."/>
            <person name="Ni X."/>
            <person name="Tian J."/>
            <person name="Zhou Y."/>
            <person name="Sheng Y."/>
            <person name="Liu T."/>
            <person name="Pan Y."/>
            <person name="Xia L."/>
            <person name="Li J."/>
            <person name="Zhao F."/>
            <person name="Cao W."/>
        </authorList>
    </citation>
    <scope>NUCLEOTIDE SEQUENCE</scope>
    <source>
        <strain evidence="1">Hyas-2018</strain>
    </source>
</reference>
<comment type="caution">
    <text evidence="1">The sequence shown here is derived from an EMBL/GenBank/DDBJ whole genome shotgun (WGS) entry which is preliminary data.</text>
</comment>
<gene>
    <name evidence="1" type="ORF">HPB50_020693</name>
</gene>
<dbReference type="Proteomes" id="UP000821845">
    <property type="component" value="Chromosome 6"/>
</dbReference>
<accession>A0ACB7S2D3</accession>
<sequence length="542" mass="61766">MLHFKHPSRRTVKAIVIAYPAFVCVFIYYEVKLIRAYLNRVQPIGRLLDTPGCTMPLYPSFHRTIRRANETDTSLHWRCPGRRATVIYRRGRVLYMNESRLASYYGASTAESTICTLREVMRNESLGVSHDWGYSLGPARRMVFGRNLSEEFVAVTCVAGVETLFTDYFLLPQRKKRAPSAKRGLREERPINVLVLGIDSTSRMNFDRHMKRTRKLVTEELLAFEFFGYNKVGESSFGNQIPLLSGLAADDVDRLFRDLPFDSLPHLWSVYKKRGFTTLSLEEMPSFGLFVYPDYKGFRKPPTDYYPVPVVYAMGVQKGLDDYCAGSRLKTQVFLDYLGDVMELNAADGNPLFSYVWLSDVPHSNDHALLVLDDPVYGLLRGMQQRRAFDDTVVVLLSDHGARFGTSRASEIGRHEDKTPFGFMMLPERLMRRHPTAAVNLEVNQRRLVTAYDFHATLLALSRYDGVDFKPTLSTRRGISLFGHVPPQRTCGDAFVSAQFCECQGSRVDLDENSELVESFASFVVHLLNARNEVNFPGKCIK</sequence>
<evidence type="ECO:0000313" key="1">
    <source>
        <dbReference type="EMBL" id="KAH6928885.1"/>
    </source>
</evidence>
<dbReference type="EMBL" id="CM023486">
    <property type="protein sequence ID" value="KAH6928885.1"/>
    <property type="molecule type" value="Genomic_DNA"/>
</dbReference>
<organism evidence="1 2">
    <name type="scientific">Hyalomma asiaticum</name>
    <name type="common">Tick</name>
    <dbReference type="NCBI Taxonomy" id="266040"/>
    <lineage>
        <taxon>Eukaryota</taxon>
        <taxon>Metazoa</taxon>
        <taxon>Ecdysozoa</taxon>
        <taxon>Arthropoda</taxon>
        <taxon>Chelicerata</taxon>
        <taxon>Arachnida</taxon>
        <taxon>Acari</taxon>
        <taxon>Parasitiformes</taxon>
        <taxon>Ixodida</taxon>
        <taxon>Ixodoidea</taxon>
        <taxon>Ixodidae</taxon>
        <taxon>Hyalomminae</taxon>
        <taxon>Hyalomma</taxon>
    </lineage>
</organism>
<name>A0ACB7S2D3_HYAAI</name>